<evidence type="ECO:0000313" key="2">
    <source>
        <dbReference type="Proteomes" id="UP000828941"/>
    </source>
</evidence>
<dbReference type="EMBL" id="CM039439">
    <property type="protein sequence ID" value="KAI4296538.1"/>
    <property type="molecule type" value="Genomic_DNA"/>
</dbReference>
<evidence type="ECO:0000313" key="1">
    <source>
        <dbReference type="EMBL" id="KAI4296538.1"/>
    </source>
</evidence>
<reference evidence="1 2" key="1">
    <citation type="journal article" date="2022" name="DNA Res.">
        <title>Chromosomal-level genome assembly of the orchid tree Bauhinia variegata (Leguminosae; Cercidoideae) supports the allotetraploid origin hypothesis of Bauhinia.</title>
        <authorList>
            <person name="Zhong Y."/>
            <person name="Chen Y."/>
            <person name="Zheng D."/>
            <person name="Pang J."/>
            <person name="Liu Y."/>
            <person name="Luo S."/>
            <person name="Meng S."/>
            <person name="Qian L."/>
            <person name="Wei D."/>
            <person name="Dai S."/>
            <person name="Zhou R."/>
        </authorList>
    </citation>
    <scope>NUCLEOTIDE SEQUENCE [LARGE SCALE GENOMIC DNA]</scope>
    <source>
        <strain evidence="1">BV-YZ2020</strain>
    </source>
</reference>
<sequence>MNLWMWVLDFPRGSMGELPPRDELEGSRERVPTSWAFLEEGLIELRDSLEGLLVKIRRRRLSEDINVARVSVRG</sequence>
<name>A0ACB9KH64_BAUVA</name>
<proteinExistence type="predicted"/>
<protein>
    <submittedName>
        <fullName evidence="1">Uncharacterized protein</fullName>
    </submittedName>
</protein>
<organism evidence="1 2">
    <name type="scientific">Bauhinia variegata</name>
    <name type="common">Purple orchid tree</name>
    <name type="synonym">Phanera variegata</name>
    <dbReference type="NCBI Taxonomy" id="167791"/>
    <lineage>
        <taxon>Eukaryota</taxon>
        <taxon>Viridiplantae</taxon>
        <taxon>Streptophyta</taxon>
        <taxon>Embryophyta</taxon>
        <taxon>Tracheophyta</taxon>
        <taxon>Spermatophyta</taxon>
        <taxon>Magnoliopsida</taxon>
        <taxon>eudicotyledons</taxon>
        <taxon>Gunneridae</taxon>
        <taxon>Pentapetalae</taxon>
        <taxon>rosids</taxon>
        <taxon>fabids</taxon>
        <taxon>Fabales</taxon>
        <taxon>Fabaceae</taxon>
        <taxon>Cercidoideae</taxon>
        <taxon>Cercideae</taxon>
        <taxon>Bauhiniinae</taxon>
        <taxon>Bauhinia</taxon>
    </lineage>
</organism>
<accession>A0ACB9KH64</accession>
<keyword evidence="2" id="KW-1185">Reference proteome</keyword>
<dbReference type="Proteomes" id="UP000828941">
    <property type="component" value="Chromosome 14"/>
</dbReference>
<comment type="caution">
    <text evidence="1">The sequence shown here is derived from an EMBL/GenBank/DDBJ whole genome shotgun (WGS) entry which is preliminary data.</text>
</comment>
<gene>
    <name evidence="1" type="ORF">L6164_036488</name>
</gene>